<dbReference type="InterPro" id="IPR051710">
    <property type="entry name" value="Phosphatase_SH3-domain"/>
</dbReference>
<evidence type="ECO:0008006" key="2">
    <source>
        <dbReference type="Google" id="ProtNLM"/>
    </source>
</evidence>
<dbReference type="CDD" id="cd07067">
    <property type="entry name" value="HP_PGM_like"/>
    <property type="match status" value="1"/>
</dbReference>
<dbReference type="Pfam" id="PF00300">
    <property type="entry name" value="His_Phos_1"/>
    <property type="match status" value="1"/>
</dbReference>
<dbReference type="SMART" id="SM00855">
    <property type="entry name" value="PGAM"/>
    <property type="match status" value="1"/>
</dbReference>
<protein>
    <recommendedName>
        <fullName evidence="2">Phosphoglycerate mutase-like protein</fullName>
    </recommendedName>
</protein>
<dbReference type="InterPro" id="IPR029033">
    <property type="entry name" value="His_PPase_superfam"/>
</dbReference>
<sequence length="266" mass="29721">MSGPQSLFIVRHGDRWDYSHPEWLETAQRKGDPPLSTLGHQQARETGIFLDKLLTDSGIVDGKDIAWMSSPFLRTIQTSDEALNMMSKVRNIESVKILPEYSIFELDGHDGKLHADLPEMIERTMYFPRVDADYESLFIPPLPESRTVFLKRCDDAIAALAKRHSYKPNTAIVMVTHAAACVGLTKSAAQLGLEDVNPAGPCGVFRVQRWSDTTKWELDHYSKEGGYNGHLGHLSQMGKTTYPWNNFGDKQVNKGYTGPPGGNCKP</sequence>
<evidence type="ECO:0000313" key="1">
    <source>
        <dbReference type="EMBL" id="CAD9290463.1"/>
    </source>
</evidence>
<dbReference type="EMBL" id="HBGK01031882">
    <property type="protein sequence ID" value="CAD9290463.1"/>
    <property type="molecule type" value="Transcribed_RNA"/>
</dbReference>
<accession>A0A7S1YC87</accession>
<name>A0A7S1YC87_9STRA</name>
<dbReference type="Gene3D" id="3.40.50.1240">
    <property type="entry name" value="Phosphoglycerate mutase-like"/>
    <property type="match status" value="1"/>
</dbReference>
<gene>
    <name evidence="1" type="ORF">GOCE00092_LOCUS16650</name>
</gene>
<dbReference type="SUPFAM" id="SSF53254">
    <property type="entry name" value="Phosphoglycerate mutase-like"/>
    <property type="match status" value="1"/>
</dbReference>
<dbReference type="PANTHER" id="PTHR16469:SF27">
    <property type="entry name" value="UBIQUITIN-ASSOCIATED AND SH3 DOMAIN-CONTAINING BA-RELATED"/>
    <property type="match status" value="1"/>
</dbReference>
<dbReference type="AlphaFoldDB" id="A0A7S1YC87"/>
<reference evidence="1" key="1">
    <citation type="submission" date="2021-01" db="EMBL/GenBank/DDBJ databases">
        <authorList>
            <person name="Corre E."/>
            <person name="Pelletier E."/>
            <person name="Niang G."/>
            <person name="Scheremetjew M."/>
            <person name="Finn R."/>
            <person name="Kale V."/>
            <person name="Holt S."/>
            <person name="Cochrane G."/>
            <person name="Meng A."/>
            <person name="Brown T."/>
            <person name="Cohen L."/>
        </authorList>
    </citation>
    <scope>NUCLEOTIDE SEQUENCE</scope>
    <source>
        <strain evidence="1">CCMP 410</strain>
    </source>
</reference>
<organism evidence="1">
    <name type="scientific">Grammatophora oceanica</name>
    <dbReference type="NCBI Taxonomy" id="210454"/>
    <lineage>
        <taxon>Eukaryota</taxon>
        <taxon>Sar</taxon>
        <taxon>Stramenopiles</taxon>
        <taxon>Ochrophyta</taxon>
        <taxon>Bacillariophyta</taxon>
        <taxon>Fragilariophyceae</taxon>
        <taxon>Fragilariophycidae</taxon>
        <taxon>Rhabdonematales</taxon>
        <taxon>Grammatophoraceae</taxon>
        <taxon>Grammatophora</taxon>
    </lineage>
</organism>
<dbReference type="InterPro" id="IPR013078">
    <property type="entry name" value="His_Pase_superF_clade-1"/>
</dbReference>
<proteinExistence type="predicted"/>
<dbReference type="PANTHER" id="PTHR16469">
    <property type="entry name" value="UBIQUITIN-ASSOCIATED AND SH3 DOMAIN-CONTAINING BA-RELATED"/>
    <property type="match status" value="1"/>
</dbReference>